<proteinExistence type="predicted"/>
<name>A0ACC0SCN5_POPTR</name>
<sequence>MKKVRGMGVDENDEAGLHGTRGSLLDLGVARMEMKRPDHDQDQVLWTPPLFTITVGSNLHMLILFTILLFLGVLLTIKSHAVSTTCKTVLYFLHCISLPICFLTVLIKQKTH</sequence>
<dbReference type="EMBL" id="CM009299">
    <property type="protein sequence ID" value="KAI9386796.1"/>
    <property type="molecule type" value="Genomic_DNA"/>
</dbReference>
<comment type="caution">
    <text evidence="1">The sequence shown here is derived from an EMBL/GenBank/DDBJ whole genome shotgun (WGS) entry which is preliminary data.</text>
</comment>
<reference evidence="1 2" key="1">
    <citation type="journal article" date="2006" name="Science">
        <title>The genome of black cottonwood, Populus trichocarpa (Torr. &amp; Gray).</title>
        <authorList>
            <person name="Tuskan G.A."/>
            <person name="Difazio S."/>
            <person name="Jansson S."/>
            <person name="Bohlmann J."/>
            <person name="Grigoriev I."/>
            <person name="Hellsten U."/>
            <person name="Putnam N."/>
            <person name="Ralph S."/>
            <person name="Rombauts S."/>
            <person name="Salamov A."/>
            <person name="Schein J."/>
            <person name="Sterck L."/>
            <person name="Aerts A."/>
            <person name="Bhalerao R.R."/>
            <person name="Bhalerao R.P."/>
            <person name="Blaudez D."/>
            <person name="Boerjan W."/>
            <person name="Brun A."/>
            <person name="Brunner A."/>
            <person name="Busov V."/>
            <person name="Campbell M."/>
            <person name="Carlson J."/>
            <person name="Chalot M."/>
            <person name="Chapman J."/>
            <person name="Chen G.L."/>
            <person name="Cooper D."/>
            <person name="Coutinho P.M."/>
            <person name="Couturier J."/>
            <person name="Covert S."/>
            <person name="Cronk Q."/>
            <person name="Cunningham R."/>
            <person name="Davis J."/>
            <person name="Degroeve S."/>
            <person name="Dejardin A."/>
            <person name="Depamphilis C."/>
            <person name="Detter J."/>
            <person name="Dirks B."/>
            <person name="Dubchak I."/>
            <person name="Duplessis S."/>
            <person name="Ehlting J."/>
            <person name="Ellis B."/>
            <person name="Gendler K."/>
            <person name="Goodstein D."/>
            <person name="Gribskov M."/>
            <person name="Grimwood J."/>
            <person name="Groover A."/>
            <person name="Gunter L."/>
            <person name="Hamberger B."/>
            <person name="Heinze B."/>
            <person name="Helariutta Y."/>
            <person name="Henrissat B."/>
            <person name="Holligan D."/>
            <person name="Holt R."/>
            <person name="Huang W."/>
            <person name="Islam-Faridi N."/>
            <person name="Jones S."/>
            <person name="Jones-Rhoades M."/>
            <person name="Jorgensen R."/>
            <person name="Joshi C."/>
            <person name="Kangasjarvi J."/>
            <person name="Karlsson J."/>
            <person name="Kelleher C."/>
            <person name="Kirkpatrick R."/>
            <person name="Kirst M."/>
            <person name="Kohler A."/>
            <person name="Kalluri U."/>
            <person name="Larimer F."/>
            <person name="Leebens-Mack J."/>
            <person name="Leple J.C."/>
            <person name="Locascio P."/>
            <person name="Lou Y."/>
            <person name="Lucas S."/>
            <person name="Martin F."/>
            <person name="Montanini B."/>
            <person name="Napoli C."/>
            <person name="Nelson D.R."/>
            <person name="Nelson C."/>
            <person name="Nieminen K."/>
            <person name="Nilsson O."/>
            <person name="Pereda V."/>
            <person name="Peter G."/>
            <person name="Philippe R."/>
            <person name="Pilate G."/>
            <person name="Poliakov A."/>
            <person name="Razumovskaya J."/>
            <person name="Richardson P."/>
            <person name="Rinaldi C."/>
            <person name="Ritland K."/>
            <person name="Rouze P."/>
            <person name="Ryaboy D."/>
            <person name="Schmutz J."/>
            <person name="Schrader J."/>
            <person name="Segerman B."/>
            <person name="Shin H."/>
            <person name="Siddiqui A."/>
            <person name="Sterky F."/>
            <person name="Terry A."/>
            <person name="Tsai C.J."/>
            <person name="Uberbacher E."/>
            <person name="Unneberg P."/>
            <person name="Vahala J."/>
            <person name="Wall K."/>
            <person name="Wessler S."/>
            <person name="Yang G."/>
            <person name="Yin T."/>
            <person name="Douglas C."/>
            <person name="Marra M."/>
            <person name="Sandberg G."/>
            <person name="Van de Peer Y."/>
            <person name="Rokhsar D."/>
        </authorList>
    </citation>
    <scope>NUCLEOTIDE SEQUENCE [LARGE SCALE GENOMIC DNA]</scope>
    <source>
        <strain evidence="2">cv. Nisqually</strain>
    </source>
</reference>
<evidence type="ECO:0000313" key="2">
    <source>
        <dbReference type="Proteomes" id="UP000006729"/>
    </source>
</evidence>
<organism evidence="1 2">
    <name type="scientific">Populus trichocarpa</name>
    <name type="common">Western balsam poplar</name>
    <name type="synonym">Populus balsamifera subsp. trichocarpa</name>
    <dbReference type="NCBI Taxonomy" id="3694"/>
    <lineage>
        <taxon>Eukaryota</taxon>
        <taxon>Viridiplantae</taxon>
        <taxon>Streptophyta</taxon>
        <taxon>Embryophyta</taxon>
        <taxon>Tracheophyta</taxon>
        <taxon>Spermatophyta</taxon>
        <taxon>Magnoliopsida</taxon>
        <taxon>eudicotyledons</taxon>
        <taxon>Gunneridae</taxon>
        <taxon>Pentapetalae</taxon>
        <taxon>rosids</taxon>
        <taxon>fabids</taxon>
        <taxon>Malpighiales</taxon>
        <taxon>Salicaceae</taxon>
        <taxon>Saliceae</taxon>
        <taxon>Populus</taxon>
    </lineage>
</organism>
<dbReference type="Proteomes" id="UP000006729">
    <property type="component" value="Chromosome 10"/>
</dbReference>
<accession>A0ACC0SCN5</accession>
<protein>
    <submittedName>
        <fullName evidence="1">Uncharacterized protein</fullName>
    </submittedName>
</protein>
<keyword evidence="2" id="KW-1185">Reference proteome</keyword>
<evidence type="ECO:0000313" key="1">
    <source>
        <dbReference type="EMBL" id="KAI9386796.1"/>
    </source>
</evidence>
<gene>
    <name evidence="1" type="ORF">POPTR_010G080666v4</name>
</gene>